<gene>
    <name evidence="2" type="ORF">OIT44_02345</name>
</gene>
<feature type="domain" description="LicD/FKTN/FKRP nucleotidyltransferase" evidence="1">
    <location>
        <begin position="33"/>
        <end position="246"/>
    </location>
</feature>
<evidence type="ECO:0000313" key="3">
    <source>
        <dbReference type="Proteomes" id="UP001526225"/>
    </source>
</evidence>
<protein>
    <submittedName>
        <fullName evidence="2">LicD family protein</fullName>
    </submittedName>
</protein>
<proteinExistence type="predicted"/>
<organism evidence="2 3">
    <name type="scientific">Weissella ceti</name>
    <dbReference type="NCBI Taxonomy" id="759620"/>
    <lineage>
        <taxon>Bacteria</taxon>
        <taxon>Bacillati</taxon>
        <taxon>Bacillota</taxon>
        <taxon>Bacilli</taxon>
        <taxon>Lactobacillales</taxon>
        <taxon>Lactobacillaceae</taxon>
        <taxon>Weissella</taxon>
    </lineage>
</organism>
<sequence>MTQKELSTNQIQAIMRELLKDVAGFAADHQKQIILLGGSLLGHVRNEGFIPWDDDVDVGLMRADYTWIQENYVPKNPRFRLIQEHDQDSLVPYMRLVDTESTGKSPYYQMTHGVFIDIFPIDELDEKSIKRKIYLVGHKIINILRNTARSTGAYPPDAKGVPFKKMLRKVIHNNQAHSLNTLEVKWVNIYLKYMKSPAYAGVLNGMHGQKEFFDKNIWQDLVPVTFEGSQVWQVADIDTYLTQLYGDWQTPIKQEQQHAKFWMK</sequence>
<reference evidence="2 3" key="1">
    <citation type="submission" date="2022-10" db="EMBL/GenBank/DDBJ databases">
        <title>Weissella fermenti sp. nov., isolated from fermented cabbage.</title>
        <authorList>
            <person name="Lee J.K."/>
            <person name="Baek J.H."/>
            <person name="Choi D.G."/>
            <person name="Kim J.M."/>
            <person name="Jeon C.O."/>
        </authorList>
    </citation>
    <scope>NUCLEOTIDE SEQUENCE [LARGE SCALE GENOMIC DNA]</scope>
    <source>
        <strain evidence="2 3">KACC 18534</strain>
    </source>
</reference>
<dbReference type="Pfam" id="PF04991">
    <property type="entry name" value="LicD"/>
    <property type="match status" value="1"/>
</dbReference>
<dbReference type="InterPro" id="IPR007074">
    <property type="entry name" value="LicD/FKTN/FKRP_NTP_transf"/>
</dbReference>
<evidence type="ECO:0000259" key="1">
    <source>
        <dbReference type="Pfam" id="PF04991"/>
    </source>
</evidence>
<dbReference type="InterPro" id="IPR052942">
    <property type="entry name" value="LPS_cholinephosphotransferase"/>
</dbReference>
<accession>A0ABT3E3B3</accession>
<keyword evidence="3" id="KW-1185">Reference proteome</keyword>
<name>A0ABT3E3B3_9LACO</name>
<comment type="caution">
    <text evidence="2">The sequence shown here is derived from an EMBL/GenBank/DDBJ whole genome shotgun (WGS) entry which is preliminary data.</text>
</comment>
<dbReference type="Proteomes" id="UP001526225">
    <property type="component" value="Unassembled WGS sequence"/>
</dbReference>
<dbReference type="RefSeq" id="WP_213408171.1">
    <property type="nucleotide sequence ID" value="NZ_CP074441.1"/>
</dbReference>
<dbReference type="PANTHER" id="PTHR43404:SF2">
    <property type="entry name" value="LIPOPOLYSACCHARIDE CHOLINEPHOSPHOTRANSFERASE LICD"/>
    <property type="match status" value="1"/>
</dbReference>
<dbReference type="PANTHER" id="PTHR43404">
    <property type="entry name" value="LIPOPOLYSACCHARIDE CHOLINEPHOSPHOTRANSFERASE LICD"/>
    <property type="match status" value="1"/>
</dbReference>
<dbReference type="EMBL" id="JAOZFE010000002">
    <property type="protein sequence ID" value="MCW0952910.1"/>
    <property type="molecule type" value="Genomic_DNA"/>
</dbReference>
<evidence type="ECO:0000313" key="2">
    <source>
        <dbReference type="EMBL" id="MCW0952910.1"/>
    </source>
</evidence>